<dbReference type="GO" id="GO:0003682">
    <property type="term" value="F:chromatin binding"/>
    <property type="evidence" value="ECO:0007669"/>
    <property type="project" value="InterPro"/>
</dbReference>
<dbReference type="PANTHER" id="PTHR47808">
    <property type="entry name" value="INNER NUCLEAR MEMBRANE PROTEIN HEH2-RELATED"/>
    <property type="match status" value="1"/>
</dbReference>
<keyword evidence="2" id="KW-0597">Phosphoprotein</keyword>
<evidence type="ECO:0000256" key="3">
    <source>
        <dbReference type="ARBA" id="ARBA00022692"/>
    </source>
</evidence>
<dbReference type="Gene3D" id="1.10.10.1180">
    <property type="entry name" value="MAN1, winged-helix domain"/>
    <property type="match status" value="1"/>
</dbReference>
<keyword evidence="4 8" id="KW-1133">Transmembrane helix</keyword>
<dbReference type="GO" id="GO:0005783">
    <property type="term" value="C:endoplasmic reticulum"/>
    <property type="evidence" value="ECO:0007669"/>
    <property type="project" value="TreeGrafter"/>
</dbReference>
<dbReference type="InterPro" id="IPR018996">
    <property type="entry name" value="Man1/Src1-like_C"/>
</dbReference>
<evidence type="ECO:0000256" key="6">
    <source>
        <dbReference type="ARBA" id="ARBA00023242"/>
    </source>
</evidence>
<dbReference type="InterPro" id="IPR041885">
    <property type="entry name" value="MAN1_winged_helix_dom"/>
</dbReference>
<accession>A0A1D1YKL4</accession>
<evidence type="ECO:0000256" key="4">
    <source>
        <dbReference type="ARBA" id="ARBA00022989"/>
    </source>
</evidence>
<protein>
    <submittedName>
        <fullName evidence="10">LEM domain-containing protein 2</fullName>
    </submittedName>
</protein>
<comment type="subcellular location">
    <subcellularLocation>
        <location evidence="1">Nucleus inner membrane</location>
    </subcellularLocation>
</comment>
<dbReference type="PANTHER" id="PTHR47808:SF2">
    <property type="entry name" value="LEM DOMAIN-CONTAINING PROTEIN 2"/>
    <property type="match status" value="1"/>
</dbReference>
<dbReference type="GO" id="GO:0005637">
    <property type="term" value="C:nuclear inner membrane"/>
    <property type="evidence" value="ECO:0007669"/>
    <property type="project" value="UniProtKB-SubCell"/>
</dbReference>
<reference evidence="10" key="1">
    <citation type="submission" date="2015-07" db="EMBL/GenBank/DDBJ databases">
        <title>Transcriptome Assembly of Anthurium amnicola.</title>
        <authorList>
            <person name="Suzuki J."/>
        </authorList>
    </citation>
    <scope>NUCLEOTIDE SEQUENCE</scope>
</reference>
<dbReference type="AlphaFoldDB" id="A0A1D1YKL4"/>
<keyword evidence="6" id="KW-0539">Nucleus</keyword>
<feature type="compositionally biased region" description="Pro residues" evidence="7">
    <location>
        <begin position="81"/>
        <end position="94"/>
    </location>
</feature>
<evidence type="ECO:0000256" key="7">
    <source>
        <dbReference type="SAM" id="MobiDB-lite"/>
    </source>
</evidence>
<name>A0A1D1YKL4_9ARAE</name>
<feature type="region of interest" description="Disordered" evidence="7">
    <location>
        <begin position="54"/>
        <end position="94"/>
    </location>
</feature>
<sequence>VAHETGPLDPSVQGAAFSVPEPSPATISLPLPLRTASGLRHQLLAEPHGGLPFPRAVFPSSMSSTAKKRPKPEAPRGGARPGPPPRRLFDEPPPGVFPSGDELLRFFAVVAIAASVAVACHCLAGVLRRQPKPFCDSGEDPGEFCEPCPDHGECARGRLKCLHGYKRQGRRCIEDGDINKRVEELLKWIEDHICGHYARVLCGGAGTIWFQEAYILKMLYEDKFKEMIGLENDTWFLMNQKSIKIAESSLETRATSYGTKELKCPDSLVECHKPYLCRLRQWIFRNVLLLVPLSVLIIFSVWFSLRLRRKQYISFRAEQLYEQVCEILEENAPASKSIDNGGEPWVGLSWLRDHLLLPRERKDTVLWKKVEELVQEDSRIDQYPKLIKGEAKIVLEWQVEGSLSSKIRTKGPVSRTKLGNCIDKHKSDLQKQQEMNPRILSNY</sequence>
<evidence type="ECO:0000256" key="2">
    <source>
        <dbReference type="ARBA" id="ARBA00022553"/>
    </source>
</evidence>
<dbReference type="GO" id="GO:0071763">
    <property type="term" value="P:nuclear membrane organization"/>
    <property type="evidence" value="ECO:0007669"/>
    <property type="project" value="TreeGrafter"/>
</dbReference>
<evidence type="ECO:0000313" key="10">
    <source>
        <dbReference type="EMBL" id="JAT55144.1"/>
    </source>
</evidence>
<evidence type="ECO:0000259" key="9">
    <source>
        <dbReference type="Pfam" id="PF09402"/>
    </source>
</evidence>
<proteinExistence type="predicted"/>
<gene>
    <name evidence="10" type="primary">Lemd2_0</name>
    <name evidence="10" type="ORF">g.39520</name>
</gene>
<evidence type="ECO:0000256" key="1">
    <source>
        <dbReference type="ARBA" id="ARBA00004540"/>
    </source>
</evidence>
<feature type="transmembrane region" description="Helical" evidence="8">
    <location>
        <begin position="103"/>
        <end position="127"/>
    </location>
</feature>
<dbReference type="EMBL" id="GDJX01012792">
    <property type="protein sequence ID" value="JAT55144.1"/>
    <property type="molecule type" value="Transcribed_RNA"/>
</dbReference>
<dbReference type="Pfam" id="PF09402">
    <property type="entry name" value="MSC"/>
    <property type="match status" value="1"/>
</dbReference>
<evidence type="ECO:0000256" key="5">
    <source>
        <dbReference type="ARBA" id="ARBA00023136"/>
    </source>
</evidence>
<feature type="transmembrane region" description="Helical" evidence="8">
    <location>
        <begin position="282"/>
        <end position="305"/>
    </location>
</feature>
<feature type="region of interest" description="Disordered" evidence="7">
    <location>
        <begin position="1"/>
        <end position="21"/>
    </location>
</feature>
<dbReference type="InterPro" id="IPR044780">
    <property type="entry name" value="Heh2/Src1"/>
</dbReference>
<feature type="non-terminal residue" evidence="10">
    <location>
        <position position="1"/>
    </location>
</feature>
<organism evidence="10">
    <name type="scientific">Anthurium amnicola</name>
    <dbReference type="NCBI Taxonomy" id="1678845"/>
    <lineage>
        <taxon>Eukaryota</taxon>
        <taxon>Viridiplantae</taxon>
        <taxon>Streptophyta</taxon>
        <taxon>Embryophyta</taxon>
        <taxon>Tracheophyta</taxon>
        <taxon>Spermatophyta</taxon>
        <taxon>Magnoliopsida</taxon>
        <taxon>Liliopsida</taxon>
        <taxon>Araceae</taxon>
        <taxon>Pothoideae</taxon>
        <taxon>Potheae</taxon>
        <taxon>Anthurium</taxon>
    </lineage>
</organism>
<evidence type="ECO:0000256" key="8">
    <source>
        <dbReference type="SAM" id="Phobius"/>
    </source>
</evidence>
<keyword evidence="3 8" id="KW-0812">Transmembrane</keyword>
<feature type="domain" description="Man1/Src1-like C-terminal" evidence="9">
    <location>
        <begin position="144"/>
        <end position="397"/>
    </location>
</feature>
<dbReference type="GO" id="GO:0034399">
    <property type="term" value="C:nuclear periphery"/>
    <property type="evidence" value="ECO:0007669"/>
    <property type="project" value="TreeGrafter"/>
</dbReference>
<keyword evidence="5 8" id="KW-0472">Membrane</keyword>